<accession>A0ABM1ABX1</accession>
<evidence type="ECO:0000313" key="3">
    <source>
        <dbReference type="RefSeq" id="XP_012944759.1"/>
    </source>
</evidence>
<dbReference type="RefSeq" id="XP_012944758.1">
    <property type="nucleotide sequence ID" value="XM_013089304.2"/>
</dbReference>
<name>A0ABM1ABX1_APLCA</name>
<dbReference type="PANTHER" id="PTHR43975">
    <property type="entry name" value="ZGC:101858"/>
    <property type="match status" value="1"/>
</dbReference>
<dbReference type="GeneID" id="101857985"/>
<proteinExistence type="predicted"/>
<dbReference type="PRINTS" id="PR00080">
    <property type="entry name" value="SDRFAMILY"/>
</dbReference>
<organism evidence="1 3">
    <name type="scientific">Aplysia californica</name>
    <name type="common">California sea hare</name>
    <dbReference type="NCBI Taxonomy" id="6500"/>
    <lineage>
        <taxon>Eukaryota</taxon>
        <taxon>Metazoa</taxon>
        <taxon>Spiralia</taxon>
        <taxon>Lophotrochozoa</taxon>
        <taxon>Mollusca</taxon>
        <taxon>Gastropoda</taxon>
        <taxon>Heterobranchia</taxon>
        <taxon>Euthyneura</taxon>
        <taxon>Tectipleura</taxon>
        <taxon>Aplysiida</taxon>
        <taxon>Aplysioidea</taxon>
        <taxon>Aplysiidae</taxon>
        <taxon>Aplysia</taxon>
    </lineage>
</organism>
<evidence type="ECO:0000313" key="2">
    <source>
        <dbReference type="RefSeq" id="XP_012944758.1"/>
    </source>
</evidence>
<dbReference type="RefSeq" id="XP_012944759.1">
    <property type="nucleotide sequence ID" value="XM_013089305.2"/>
</dbReference>
<evidence type="ECO:0000313" key="1">
    <source>
        <dbReference type="Proteomes" id="UP000694888"/>
    </source>
</evidence>
<protein>
    <submittedName>
        <fullName evidence="2 3">3-oxoacyl-[acyl-carrier-protein] reductase FabG</fullName>
    </submittedName>
</protein>
<dbReference type="InterPro" id="IPR036291">
    <property type="entry name" value="NAD(P)-bd_dom_sf"/>
</dbReference>
<dbReference type="InterPro" id="IPR002347">
    <property type="entry name" value="SDR_fam"/>
</dbReference>
<dbReference type="Pfam" id="PF13561">
    <property type="entry name" value="adh_short_C2"/>
    <property type="match status" value="1"/>
</dbReference>
<gene>
    <name evidence="2 3" type="primary">LOC101857985</name>
</gene>
<keyword evidence="1" id="KW-1185">Reference proteome</keyword>
<dbReference type="SUPFAM" id="SSF51735">
    <property type="entry name" value="NAD(P)-binding Rossmann-fold domains"/>
    <property type="match status" value="1"/>
</dbReference>
<dbReference type="PANTHER" id="PTHR43975:SF2">
    <property type="entry name" value="EG:BACR7A4.14 PROTEIN-RELATED"/>
    <property type="match status" value="1"/>
</dbReference>
<dbReference type="Gene3D" id="3.40.50.720">
    <property type="entry name" value="NAD(P)-binding Rossmann-like Domain"/>
    <property type="match status" value="1"/>
</dbReference>
<sequence length="266" mass="28079">MSSSSQQFAGKSVIVTGSSAGIGESTAVLLAQQGASVTLHGRDSGRLQNVLEKCQKASGGKHPERFITVVGDVADKSVRTKLVEDTVKAFGKLDILVANAGICPTTSIATDSEEDYDRVMDTNLKSVYFLVQASLPLLEKSKGNIVCVSSMITTKVSMSLELYGLSKAGMDQLVRTLAYSQGMKGIRVNGVNPTVTSTLIFSRSGDKWAEREDAVKTLCSKIPLHGRACTPEEVAQTIAFLASDSAGFVTGQNVLVDGGLTLGTRP</sequence>
<reference evidence="2 3" key="1">
    <citation type="submission" date="2025-05" db="UniProtKB">
        <authorList>
            <consortium name="RefSeq"/>
        </authorList>
    </citation>
    <scope>IDENTIFICATION</scope>
</reference>
<dbReference type="Proteomes" id="UP000694888">
    <property type="component" value="Unplaced"/>
</dbReference>
<dbReference type="PRINTS" id="PR00081">
    <property type="entry name" value="GDHRDH"/>
</dbReference>